<protein>
    <submittedName>
        <fullName evidence="6">Holin</fullName>
    </submittedName>
</protein>
<evidence type="ECO:0000256" key="4">
    <source>
        <dbReference type="ARBA" id="ARBA00023136"/>
    </source>
</evidence>
<evidence type="ECO:0000256" key="1">
    <source>
        <dbReference type="ARBA" id="ARBA00004141"/>
    </source>
</evidence>
<dbReference type="EMBL" id="MSZX01000005">
    <property type="protein sequence ID" value="OPA77529.1"/>
    <property type="molecule type" value="Genomic_DNA"/>
</dbReference>
<evidence type="ECO:0000256" key="5">
    <source>
        <dbReference type="ARBA" id="ARBA00023600"/>
    </source>
</evidence>
<keyword evidence="4" id="KW-0472">Membrane</keyword>
<comment type="similarity">
    <text evidence="5">Belongs to the bacteriophage holin family. Cp-1 holin subfamily.</text>
</comment>
<dbReference type="InterPro" id="IPR006480">
    <property type="entry name" value="Phage_holin_4_1"/>
</dbReference>
<sequence>MERFGMIIKSAIAIGGSALTWAYGGWTQTMGVLVLLVVADYLSGIGAAAVESEKEGKNGLSSRVGYVGIIKKLGIFLIVAMAHQLDGILGGTNALRDAAIFFYMANELISVVENAGRIGLPLPPAVVKVIEVLKNKGGNNNE</sequence>
<dbReference type="Proteomes" id="UP000190188">
    <property type="component" value="Unassembled WGS sequence"/>
</dbReference>
<comment type="caution">
    <text evidence="6">The sequence shown here is derived from an EMBL/GenBank/DDBJ whole genome shotgun (WGS) entry which is preliminary data.</text>
</comment>
<dbReference type="RefSeq" id="WP_078499270.1">
    <property type="nucleotide sequence ID" value="NZ_MSZX01000005.1"/>
</dbReference>
<accession>A0A1T2XCA9</accession>
<comment type="subcellular location">
    <subcellularLocation>
        <location evidence="1">Membrane</location>
        <topology evidence="1">Multi-pass membrane protein</topology>
    </subcellularLocation>
</comment>
<dbReference type="AlphaFoldDB" id="A0A1T2XCA9"/>
<organism evidence="6 7">
    <name type="scientific">Paenibacillus selenitireducens</name>
    <dbReference type="NCBI Taxonomy" id="1324314"/>
    <lineage>
        <taxon>Bacteria</taxon>
        <taxon>Bacillati</taxon>
        <taxon>Bacillota</taxon>
        <taxon>Bacilli</taxon>
        <taxon>Bacillales</taxon>
        <taxon>Paenibacillaceae</taxon>
        <taxon>Paenibacillus</taxon>
    </lineage>
</organism>
<dbReference type="STRING" id="1324314.BVG16_13845"/>
<gene>
    <name evidence="6" type="ORF">BVG16_13845</name>
</gene>
<evidence type="ECO:0000313" key="7">
    <source>
        <dbReference type="Proteomes" id="UP000190188"/>
    </source>
</evidence>
<proteinExistence type="inferred from homology"/>
<reference evidence="6 7" key="1">
    <citation type="submission" date="2017-01" db="EMBL/GenBank/DDBJ databases">
        <title>Genome analysis of Paenibacillus selenitrireducens ES3-24.</title>
        <authorList>
            <person name="Xu D."/>
            <person name="Yao R."/>
            <person name="Zheng S."/>
        </authorList>
    </citation>
    <scope>NUCLEOTIDE SEQUENCE [LARGE SCALE GENOMIC DNA]</scope>
    <source>
        <strain evidence="6 7">ES3-24</strain>
    </source>
</reference>
<keyword evidence="2" id="KW-0812">Transmembrane</keyword>
<keyword evidence="3" id="KW-1133">Transmembrane helix</keyword>
<name>A0A1T2XCA9_9BACL</name>
<dbReference type="Pfam" id="PF05105">
    <property type="entry name" value="Phage_holin_4_1"/>
    <property type="match status" value="1"/>
</dbReference>
<evidence type="ECO:0000313" key="6">
    <source>
        <dbReference type="EMBL" id="OPA77529.1"/>
    </source>
</evidence>
<dbReference type="OrthoDB" id="88184at2"/>
<keyword evidence="7" id="KW-1185">Reference proteome</keyword>
<evidence type="ECO:0000256" key="2">
    <source>
        <dbReference type="ARBA" id="ARBA00022692"/>
    </source>
</evidence>
<dbReference type="NCBIfam" id="TIGR01593">
    <property type="entry name" value="holin_tox_secr"/>
    <property type="match status" value="1"/>
</dbReference>
<evidence type="ECO:0000256" key="3">
    <source>
        <dbReference type="ARBA" id="ARBA00022989"/>
    </source>
</evidence>
<dbReference type="GO" id="GO:0016020">
    <property type="term" value="C:membrane"/>
    <property type="evidence" value="ECO:0007669"/>
    <property type="project" value="UniProtKB-SubCell"/>
</dbReference>